<dbReference type="InterPro" id="IPR027796">
    <property type="entry name" value="OTT_1508_deam-like"/>
</dbReference>
<dbReference type="RefSeq" id="XP_043034975.1">
    <property type="nucleotide sequence ID" value="XM_043190631.1"/>
</dbReference>
<dbReference type="OrthoDB" id="2879697at2759"/>
<dbReference type="Proteomes" id="UP000812287">
    <property type="component" value="Unassembled WGS sequence"/>
</dbReference>
<sequence length="134" mass="15534">MLATLLQRWKVQHRPAPIISVSEISCFGCRLYFIVHRKARFQLRGVELPRHFTVTGAHNTLYVPWVSPDLRSIDPILHAGVQQQLLMLVQDVSRVHVKGRRQYPKITAFLQEDGEVMEVLPFKDILRDGRAKRP</sequence>
<protein>
    <submittedName>
        <fullName evidence="1">Uncharacterized protein</fullName>
    </submittedName>
</protein>
<keyword evidence="2" id="KW-1185">Reference proteome</keyword>
<dbReference type="Pfam" id="PF14441">
    <property type="entry name" value="OTT_1508_deam"/>
    <property type="match status" value="1"/>
</dbReference>
<evidence type="ECO:0000313" key="2">
    <source>
        <dbReference type="Proteomes" id="UP000812287"/>
    </source>
</evidence>
<dbReference type="AlphaFoldDB" id="A0A9P7VJ43"/>
<dbReference type="EMBL" id="MU250559">
    <property type="protein sequence ID" value="KAG7441475.1"/>
    <property type="molecule type" value="Genomic_DNA"/>
</dbReference>
<gene>
    <name evidence="1" type="ORF">BT62DRAFT_997114</name>
</gene>
<name>A0A9P7VJ43_9AGAR</name>
<organism evidence="1 2">
    <name type="scientific">Guyanagaster necrorhizus</name>
    <dbReference type="NCBI Taxonomy" id="856835"/>
    <lineage>
        <taxon>Eukaryota</taxon>
        <taxon>Fungi</taxon>
        <taxon>Dikarya</taxon>
        <taxon>Basidiomycota</taxon>
        <taxon>Agaricomycotina</taxon>
        <taxon>Agaricomycetes</taxon>
        <taxon>Agaricomycetidae</taxon>
        <taxon>Agaricales</taxon>
        <taxon>Marasmiineae</taxon>
        <taxon>Physalacriaceae</taxon>
        <taxon>Guyanagaster</taxon>
    </lineage>
</organism>
<evidence type="ECO:0000313" key="1">
    <source>
        <dbReference type="EMBL" id="KAG7441475.1"/>
    </source>
</evidence>
<dbReference type="GeneID" id="66112928"/>
<proteinExistence type="predicted"/>
<accession>A0A9P7VJ43</accession>
<reference evidence="1" key="1">
    <citation type="submission" date="2020-11" db="EMBL/GenBank/DDBJ databases">
        <title>Adaptations for nitrogen fixation in a non-lichenized fungal sporocarp promotes dispersal by wood-feeding termites.</title>
        <authorList>
            <consortium name="DOE Joint Genome Institute"/>
            <person name="Koch R.A."/>
            <person name="Yoon G."/>
            <person name="Arayal U."/>
            <person name="Lail K."/>
            <person name="Amirebrahimi M."/>
            <person name="Labutti K."/>
            <person name="Lipzen A."/>
            <person name="Riley R."/>
            <person name="Barry K."/>
            <person name="Henrissat B."/>
            <person name="Grigoriev I.V."/>
            <person name="Herr J.R."/>
            <person name="Aime M.C."/>
        </authorList>
    </citation>
    <scope>NUCLEOTIDE SEQUENCE</scope>
    <source>
        <strain evidence="1">MCA 3950</strain>
    </source>
</reference>
<comment type="caution">
    <text evidence="1">The sequence shown here is derived from an EMBL/GenBank/DDBJ whole genome shotgun (WGS) entry which is preliminary data.</text>
</comment>